<protein>
    <submittedName>
        <fullName evidence="5">Uncharacterized protein</fullName>
    </submittedName>
</protein>
<dbReference type="Pfam" id="PF00560">
    <property type="entry name" value="LRR_1"/>
    <property type="match status" value="1"/>
</dbReference>
<reference evidence="5" key="1">
    <citation type="journal article" date="2021" name="Proc. Natl. Acad. Sci. U.S.A.">
        <title>Three genomes in the algal genus Volvox reveal the fate of a haploid sex-determining region after a transition to homothallism.</title>
        <authorList>
            <person name="Yamamoto K."/>
            <person name="Hamaji T."/>
            <person name="Kawai-Toyooka H."/>
            <person name="Matsuzaki R."/>
            <person name="Takahashi F."/>
            <person name="Nishimura Y."/>
            <person name="Kawachi M."/>
            <person name="Noguchi H."/>
            <person name="Minakuchi Y."/>
            <person name="Umen J.G."/>
            <person name="Toyoda A."/>
            <person name="Nozaki H."/>
        </authorList>
    </citation>
    <scope>NUCLEOTIDE SEQUENCE</scope>
    <source>
        <strain evidence="5">NIES-3786</strain>
    </source>
</reference>
<feature type="region of interest" description="Disordered" evidence="4">
    <location>
        <begin position="348"/>
        <end position="369"/>
    </location>
</feature>
<keyword evidence="6" id="KW-1185">Reference proteome</keyword>
<dbReference type="PROSITE" id="PS51450">
    <property type="entry name" value="LRR"/>
    <property type="match status" value="3"/>
</dbReference>
<dbReference type="InterPro" id="IPR050216">
    <property type="entry name" value="LRR_domain-containing"/>
</dbReference>
<dbReference type="PANTHER" id="PTHR48051">
    <property type="match status" value="1"/>
</dbReference>
<dbReference type="OrthoDB" id="660555at2759"/>
<dbReference type="Proteomes" id="UP000747110">
    <property type="component" value="Unassembled WGS sequence"/>
</dbReference>
<dbReference type="InterPro" id="IPR001611">
    <property type="entry name" value="Leu-rich_rpt"/>
</dbReference>
<name>A0A8J4G0R6_9CHLO</name>
<accession>A0A8J4G0R6</accession>
<dbReference type="PRINTS" id="PR00019">
    <property type="entry name" value="LEURICHRPT"/>
</dbReference>
<organism evidence="5 6">
    <name type="scientific">Volvox reticuliferus</name>
    <dbReference type="NCBI Taxonomy" id="1737510"/>
    <lineage>
        <taxon>Eukaryota</taxon>
        <taxon>Viridiplantae</taxon>
        <taxon>Chlorophyta</taxon>
        <taxon>core chlorophytes</taxon>
        <taxon>Chlorophyceae</taxon>
        <taxon>CS clade</taxon>
        <taxon>Chlamydomonadales</taxon>
        <taxon>Volvocaceae</taxon>
        <taxon>Volvox</taxon>
    </lineage>
</organism>
<evidence type="ECO:0000313" key="6">
    <source>
        <dbReference type="Proteomes" id="UP000747110"/>
    </source>
</evidence>
<sequence length="403" mass="42483">MAQRGPSGGPIPTAIAKAIVASRSSGTLNLNGRGLVEVPSAVYNLEEQLPGHESKWWEVAEMYKVDLSRNAIARLPPELGLLSTLTTLDISHNQLPELPVTLSMLSCLKLLDVSNNRLQELPAGLAGLPALAALHTGKNALAALPQALGGRQQPSLALLVAADNRLGCLPPGLSEAASLTKIDVSGNALTELPNMIMPGLRSLTDLDLSRNRLRGELLREVGLLVRVRTLNLRDNKLVALPPTIAGCSSLVELYLGRNLLASVPPELGLISSLKTLELRDNKITSLPPEVCDLRLGLLDLANNELRSLPPELGSMTSLRSLPLDGNPIKSIRREVVAGPISALLKHLASRQADPDAPQSVGPPGRLGSLNRPVARSGNVFGIDEAALAADAARKLRLGGVAAA</sequence>
<gene>
    <name evidence="5" type="ORF">Vretifemale_19640</name>
</gene>
<evidence type="ECO:0000256" key="4">
    <source>
        <dbReference type="SAM" id="MobiDB-lite"/>
    </source>
</evidence>
<dbReference type="SMART" id="SM00364">
    <property type="entry name" value="LRR_BAC"/>
    <property type="match status" value="7"/>
</dbReference>
<proteinExistence type="predicted"/>
<dbReference type="PANTHER" id="PTHR48051:SF46">
    <property type="entry name" value="LEUCINE RICH REPEAT-CONTAINING DOMAIN PROTEIN"/>
    <property type="match status" value="1"/>
</dbReference>
<dbReference type="InterPro" id="IPR003591">
    <property type="entry name" value="Leu-rich_rpt_typical-subtyp"/>
</dbReference>
<evidence type="ECO:0000313" key="5">
    <source>
        <dbReference type="EMBL" id="GIL91952.1"/>
    </source>
</evidence>
<dbReference type="FunFam" id="3.80.10.10:FF:000116">
    <property type="entry name" value="Leucine-rich repeat-containing protein 40"/>
    <property type="match status" value="1"/>
</dbReference>
<evidence type="ECO:0000256" key="3">
    <source>
        <dbReference type="ARBA" id="ARBA00022737"/>
    </source>
</evidence>
<comment type="caution">
    <text evidence="5">The sequence shown here is derived from an EMBL/GenBank/DDBJ whole genome shotgun (WGS) entry which is preliminary data.</text>
</comment>
<keyword evidence="3" id="KW-0677">Repeat</keyword>
<dbReference type="Gene3D" id="3.80.10.10">
    <property type="entry name" value="Ribonuclease Inhibitor"/>
    <property type="match status" value="2"/>
</dbReference>
<keyword evidence="2" id="KW-0433">Leucine-rich repeat</keyword>
<dbReference type="SMART" id="SM00369">
    <property type="entry name" value="LRR_TYP"/>
    <property type="match status" value="11"/>
</dbReference>
<comment type="subcellular location">
    <subcellularLocation>
        <location evidence="1">Cytoplasm</location>
        <location evidence="1">Cytoskeleton</location>
        <location evidence="1">Cilium axoneme</location>
    </subcellularLocation>
</comment>
<feature type="non-terminal residue" evidence="5">
    <location>
        <position position="1"/>
    </location>
</feature>
<dbReference type="Pfam" id="PF13855">
    <property type="entry name" value="LRR_8"/>
    <property type="match status" value="2"/>
</dbReference>
<dbReference type="GO" id="GO:0005930">
    <property type="term" value="C:axoneme"/>
    <property type="evidence" value="ECO:0007669"/>
    <property type="project" value="UniProtKB-SubCell"/>
</dbReference>
<dbReference type="EMBL" id="BNCP01000071">
    <property type="protein sequence ID" value="GIL91952.1"/>
    <property type="molecule type" value="Genomic_DNA"/>
</dbReference>
<dbReference type="SUPFAM" id="SSF52058">
    <property type="entry name" value="L domain-like"/>
    <property type="match status" value="1"/>
</dbReference>
<dbReference type="AlphaFoldDB" id="A0A8J4G0R6"/>
<dbReference type="InterPro" id="IPR032675">
    <property type="entry name" value="LRR_dom_sf"/>
</dbReference>
<evidence type="ECO:0000256" key="2">
    <source>
        <dbReference type="ARBA" id="ARBA00022614"/>
    </source>
</evidence>
<evidence type="ECO:0000256" key="1">
    <source>
        <dbReference type="ARBA" id="ARBA00004430"/>
    </source>
</evidence>